<dbReference type="EMBL" id="NMWU01000036">
    <property type="protein sequence ID" value="PLS30288.1"/>
    <property type="molecule type" value="Genomic_DNA"/>
</dbReference>
<name>A0A2N5J7U0_9BIFI</name>
<sequence>MANKNIFGSFIDYCADNLMPAAIAQEKMAEAQRRNTAR</sequence>
<keyword evidence="2" id="KW-1185">Reference proteome</keyword>
<reference evidence="1 2" key="1">
    <citation type="submission" date="2017-07" db="EMBL/GenBank/DDBJ databases">
        <title>Bifidobacterium novel species.</title>
        <authorList>
            <person name="Lugli G.A."/>
            <person name="Milani C."/>
            <person name="Duranti S."/>
            <person name="Mangifesta M."/>
        </authorList>
    </citation>
    <scope>NUCLEOTIDE SEQUENCE [LARGE SCALE GENOMIC DNA]</scope>
    <source>
        <strain evidence="2">Uis1B</strain>
    </source>
</reference>
<dbReference type="Proteomes" id="UP000235050">
    <property type="component" value="Unassembled WGS sequence"/>
</dbReference>
<proteinExistence type="predicted"/>
<comment type="caution">
    <text evidence="1">The sequence shown here is derived from an EMBL/GenBank/DDBJ whole genome shotgun (WGS) entry which is preliminary data.</text>
</comment>
<accession>A0A2N5J7U0</accession>
<evidence type="ECO:0000313" key="1">
    <source>
        <dbReference type="EMBL" id="PLS30288.1"/>
    </source>
</evidence>
<evidence type="ECO:0000313" key="2">
    <source>
        <dbReference type="Proteomes" id="UP000235050"/>
    </source>
</evidence>
<dbReference type="AlphaFoldDB" id="A0A2N5J7U0"/>
<protein>
    <submittedName>
        <fullName evidence="1">Uncharacterized protein</fullName>
    </submittedName>
</protein>
<organism evidence="1 2">
    <name type="scientific">Bifidobacterium margollesii</name>
    <dbReference type="NCBI Taxonomy" id="2020964"/>
    <lineage>
        <taxon>Bacteria</taxon>
        <taxon>Bacillati</taxon>
        <taxon>Actinomycetota</taxon>
        <taxon>Actinomycetes</taxon>
        <taxon>Bifidobacteriales</taxon>
        <taxon>Bifidobacteriaceae</taxon>
        <taxon>Bifidobacterium</taxon>
    </lineage>
</organism>
<gene>
    <name evidence="1" type="ORF">Uis1B_1880</name>
</gene>